<evidence type="ECO:0000313" key="1">
    <source>
        <dbReference type="EMBL" id="QDU34348.1"/>
    </source>
</evidence>
<dbReference type="Proteomes" id="UP000317369">
    <property type="component" value="Chromosome"/>
</dbReference>
<protein>
    <submittedName>
        <fullName evidence="1">Uncharacterized protein</fullName>
    </submittedName>
</protein>
<dbReference type="AlphaFoldDB" id="A0A517YVT7"/>
<dbReference type="EMBL" id="CP036425">
    <property type="protein sequence ID" value="QDU34348.1"/>
    <property type="molecule type" value="Genomic_DNA"/>
</dbReference>
<name>A0A517YVT7_9BACT</name>
<sequence length="53" mass="5670">MAEKLAVMGSSAGGHLYEEGRHGLGLAEGEENRVARWFELAAVFLEKHLASGS</sequence>
<evidence type="ECO:0000313" key="2">
    <source>
        <dbReference type="Proteomes" id="UP000317369"/>
    </source>
</evidence>
<proteinExistence type="predicted"/>
<gene>
    <name evidence="1" type="ORF">KS4_24160</name>
</gene>
<reference evidence="1 2" key="1">
    <citation type="submission" date="2019-02" db="EMBL/GenBank/DDBJ databases">
        <title>Deep-cultivation of Planctomycetes and their phenomic and genomic characterization uncovers novel biology.</title>
        <authorList>
            <person name="Wiegand S."/>
            <person name="Jogler M."/>
            <person name="Boedeker C."/>
            <person name="Pinto D."/>
            <person name="Vollmers J."/>
            <person name="Rivas-Marin E."/>
            <person name="Kohn T."/>
            <person name="Peeters S.H."/>
            <person name="Heuer A."/>
            <person name="Rast P."/>
            <person name="Oberbeckmann S."/>
            <person name="Bunk B."/>
            <person name="Jeske O."/>
            <person name="Meyerdierks A."/>
            <person name="Storesund J.E."/>
            <person name="Kallscheuer N."/>
            <person name="Luecker S."/>
            <person name="Lage O.M."/>
            <person name="Pohl T."/>
            <person name="Merkel B.J."/>
            <person name="Hornburger P."/>
            <person name="Mueller R.-W."/>
            <person name="Bruemmer F."/>
            <person name="Labrenz M."/>
            <person name="Spormann A.M."/>
            <person name="Op den Camp H."/>
            <person name="Overmann J."/>
            <person name="Amann R."/>
            <person name="Jetten M.S.M."/>
            <person name="Mascher T."/>
            <person name="Medema M.H."/>
            <person name="Devos D.P."/>
            <person name="Kaster A.-K."/>
            <person name="Ovreas L."/>
            <person name="Rohde M."/>
            <person name="Galperin M.Y."/>
            <person name="Jogler C."/>
        </authorList>
    </citation>
    <scope>NUCLEOTIDE SEQUENCE [LARGE SCALE GENOMIC DNA]</scope>
    <source>
        <strain evidence="1 2">KS4</strain>
    </source>
</reference>
<dbReference type="RefSeq" id="WP_200761190.1">
    <property type="nucleotide sequence ID" value="NZ_CP036425.1"/>
</dbReference>
<organism evidence="1 2">
    <name type="scientific">Poriferisphaera corsica</name>
    <dbReference type="NCBI Taxonomy" id="2528020"/>
    <lineage>
        <taxon>Bacteria</taxon>
        <taxon>Pseudomonadati</taxon>
        <taxon>Planctomycetota</taxon>
        <taxon>Phycisphaerae</taxon>
        <taxon>Phycisphaerales</taxon>
        <taxon>Phycisphaeraceae</taxon>
        <taxon>Poriferisphaera</taxon>
    </lineage>
</organism>
<accession>A0A517YVT7</accession>
<keyword evidence="2" id="KW-1185">Reference proteome</keyword>
<dbReference type="KEGG" id="pcor:KS4_24160"/>